<dbReference type="Gene3D" id="2.40.128.270">
    <property type="match status" value="1"/>
</dbReference>
<name>A0ABW5P5G8_9DEIO</name>
<keyword evidence="4" id="KW-1185">Reference proteome</keyword>
<gene>
    <name evidence="3" type="ORF">ACFSR9_09640</name>
</gene>
<feature type="domain" description="DUF306" evidence="2">
    <location>
        <begin position="28"/>
        <end position="126"/>
    </location>
</feature>
<evidence type="ECO:0000313" key="4">
    <source>
        <dbReference type="Proteomes" id="UP001597475"/>
    </source>
</evidence>
<keyword evidence="1" id="KW-0732">Signal</keyword>
<dbReference type="InterPro" id="IPR005184">
    <property type="entry name" value="DUF306_Meta_HslJ"/>
</dbReference>
<feature type="chain" id="PRO_5047030872" evidence="1">
    <location>
        <begin position="25"/>
        <end position="143"/>
    </location>
</feature>
<dbReference type="RefSeq" id="WP_386845278.1">
    <property type="nucleotide sequence ID" value="NZ_JBHUMK010000041.1"/>
</dbReference>
<dbReference type="Proteomes" id="UP001597475">
    <property type="component" value="Unassembled WGS sequence"/>
</dbReference>
<dbReference type="InterPro" id="IPR038670">
    <property type="entry name" value="HslJ-like_sf"/>
</dbReference>
<organism evidence="3 4">
    <name type="scientific">Deinococcus taklimakanensis</name>
    <dbReference type="NCBI Taxonomy" id="536443"/>
    <lineage>
        <taxon>Bacteria</taxon>
        <taxon>Thermotogati</taxon>
        <taxon>Deinococcota</taxon>
        <taxon>Deinococci</taxon>
        <taxon>Deinococcales</taxon>
        <taxon>Deinococcaceae</taxon>
        <taxon>Deinococcus</taxon>
    </lineage>
</organism>
<proteinExistence type="predicted"/>
<feature type="signal peptide" evidence="1">
    <location>
        <begin position="1"/>
        <end position="24"/>
    </location>
</feature>
<sequence>MKNLTFAALSLAALASASAQTAAAGPLDGHWKIVGWTLPDAVPVRAHLPYLSIQGGQVTGFTGCNRLTGPVTVRGNQITFGNLGTTRMSCGAAVNAQESALLGFLSGKTLTYERKADSLTIMNGTSGATGPMLNIRRMTVAPR</sequence>
<evidence type="ECO:0000259" key="2">
    <source>
        <dbReference type="Pfam" id="PF03724"/>
    </source>
</evidence>
<accession>A0ABW5P5G8</accession>
<dbReference type="PANTHER" id="PTHR35535:SF2">
    <property type="entry name" value="DUF306 DOMAIN-CONTAINING PROTEIN"/>
    <property type="match status" value="1"/>
</dbReference>
<dbReference type="InterPro" id="IPR053147">
    <property type="entry name" value="Hsp_HslJ-like"/>
</dbReference>
<protein>
    <submittedName>
        <fullName evidence="3">META domain-containing protein</fullName>
    </submittedName>
</protein>
<comment type="caution">
    <text evidence="3">The sequence shown here is derived from an EMBL/GenBank/DDBJ whole genome shotgun (WGS) entry which is preliminary data.</text>
</comment>
<reference evidence="4" key="1">
    <citation type="journal article" date="2019" name="Int. J. Syst. Evol. Microbiol.">
        <title>The Global Catalogue of Microorganisms (GCM) 10K type strain sequencing project: providing services to taxonomists for standard genome sequencing and annotation.</title>
        <authorList>
            <consortium name="The Broad Institute Genomics Platform"/>
            <consortium name="The Broad Institute Genome Sequencing Center for Infectious Disease"/>
            <person name="Wu L."/>
            <person name="Ma J."/>
        </authorList>
    </citation>
    <scope>NUCLEOTIDE SEQUENCE [LARGE SCALE GENOMIC DNA]</scope>
    <source>
        <strain evidence="4">KCTC 33842</strain>
    </source>
</reference>
<dbReference type="PANTHER" id="PTHR35535">
    <property type="entry name" value="HEAT SHOCK PROTEIN HSLJ"/>
    <property type="match status" value="1"/>
</dbReference>
<dbReference type="EMBL" id="JBHUMK010000041">
    <property type="protein sequence ID" value="MFD2609695.1"/>
    <property type="molecule type" value="Genomic_DNA"/>
</dbReference>
<evidence type="ECO:0000256" key="1">
    <source>
        <dbReference type="SAM" id="SignalP"/>
    </source>
</evidence>
<dbReference type="Pfam" id="PF03724">
    <property type="entry name" value="META"/>
    <property type="match status" value="1"/>
</dbReference>
<evidence type="ECO:0000313" key="3">
    <source>
        <dbReference type="EMBL" id="MFD2609695.1"/>
    </source>
</evidence>